<dbReference type="EMBL" id="CAEZWU010000096">
    <property type="protein sequence ID" value="CAB4669824.1"/>
    <property type="molecule type" value="Genomic_DNA"/>
</dbReference>
<dbReference type="Pfam" id="PF01370">
    <property type="entry name" value="Epimerase"/>
    <property type="match status" value="1"/>
</dbReference>
<sequence length="285" mass="31878">MPLDQRPELISLASRSEILDLGDQVVANLKVRHIRADLLDKWSFDRSVTHILQLAADGSENAYSQKASDDFVLFTRRLIEWCETLLQPPVVVHASSGACFGHFPIISDVRVGRQANSTRNGEWPKANFVEGRLEAERLLRQAQGDKKFDLQIARLYSFIGEHIREKIHYAVPSFISMAKSSGVVSLTGDPMTVRSYLSAHDMSAWIVAALQADQELPMLSIGSSIPVTMIDLAEFVAKQFSAKVIVNDHYKAGDVYVADNELTKDLLKVNETISWQEALLDLRQV</sequence>
<proteinExistence type="inferred from homology"/>
<feature type="domain" description="NAD-dependent epimerase/dehydratase" evidence="2">
    <location>
        <begin position="32"/>
        <end position="214"/>
    </location>
</feature>
<dbReference type="EMBL" id="CAEZSE010000003">
    <property type="protein sequence ID" value="CAB4529546.1"/>
    <property type="molecule type" value="Genomic_DNA"/>
</dbReference>
<comment type="similarity">
    <text evidence="1">Belongs to the NAD(P)-dependent epimerase/dehydratase family.</text>
</comment>
<evidence type="ECO:0000256" key="1">
    <source>
        <dbReference type="ARBA" id="ARBA00007637"/>
    </source>
</evidence>
<gene>
    <name evidence="3" type="ORF">UFOPK1353_00040</name>
    <name evidence="4" type="ORF">UFOPK2292_00744</name>
</gene>
<dbReference type="InterPro" id="IPR001509">
    <property type="entry name" value="Epimerase_deHydtase"/>
</dbReference>
<dbReference type="Gene3D" id="3.40.50.720">
    <property type="entry name" value="NAD(P)-binding Rossmann-like Domain"/>
    <property type="match status" value="1"/>
</dbReference>
<accession>A0A6J6MAI6</accession>
<dbReference type="InterPro" id="IPR036291">
    <property type="entry name" value="NAD(P)-bd_dom_sf"/>
</dbReference>
<evidence type="ECO:0000313" key="3">
    <source>
        <dbReference type="EMBL" id="CAB4529546.1"/>
    </source>
</evidence>
<evidence type="ECO:0000313" key="4">
    <source>
        <dbReference type="EMBL" id="CAB4669824.1"/>
    </source>
</evidence>
<dbReference type="PANTHER" id="PTHR43000">
    <property type="entry name" value="DTDP-D-GLUCOSE 4,6-DEHYDRATASE-RELATED"/>
    <property type="match status" value="1"/>
</dbReference>
<name>A0A6J6MAI6_9ZZZZ</name>
<dbReference type="AlphaFoldDB" id="A0A6J6MAI6"/>
<organism evidence="4">
    <name type="scientific">freshwater metagenome</name>
    <dbReference type="NCBI Taxonomy" id="449393"/>
    <lineage>
        <taxon>unclassified sequences</taxon>
        <taxon>metagenomes</taxon>
        <taxon>ecological metagenomes</taxon>
    </lineage>
</organism>
<protein>
    <submittedName>
        <fullName evidence="4">Unannotated protein</fullName>
    </submittedName>
</protein>
<dbReference type="SUPFAM" id="SSF51735">
    <property type="entry name" value="NAD(P)-binding Rossmann-fold domains"/>
    <property type="match status" value="1"/>
</dbReference>
<evidence type="ECO:0000259" key="2">
    <source>
        <dbReference type="Pfam" id="PF01370"/>
    </source>
</evidence>
<reference evidence="4" key="1">
    <citation type="submission" date="2020-05" db="EMBL/GenBank/DDBJ databases">
        <authorList>
            <person name="Chiriac C."/>
            <person name="Salcher M."/>
            <person name="Ghai R."/>
            <person name="Kavagutti S V."/>
        </authorList>
    </citation>
    <scope>NUCLEOTIDE SEQUENCE</scope>
</reference>